<dbReference type="OrthoDB" id="445136at2759"/>
<dbReference type="Proteomes" id="UP000604046">
    <property type="component" value="Unassembled WGS sequence"/>
</dbReference>
<feature type="compositionally biased region" description="Low complexity" evidence="1">
    <location>
        <begin position="292"/>
        <end position="314"/>
    </location>
</feature>
<feature type="compositionally biased region" description="Low complexity" evidence="1">
    <location>
        <begin position="262"/>
        <end position="279"/>
    </location>
</feature>
<reference evidence="2" key="1">
    <citation type="submission" date="2021-02" db="EMBL/GenBank/DDBJ databases">
        <authorList>
            <person name="Dougan E. K."/>
            <person name="Rhodes N."/>
            <person name="Thang M."/>
            <person name="Chan C."/>
        </authorList>
    </citation>
    <scope>NUCLEOTIDE SEQUENCE</scope>
</reference>
<protein>
    <submittedName>
        <fullName evidence="2">Uncharacterized protein</fullName>
    </submittedName>
</protein>
<feature type="region of interest" description="Disordered" evidence="1">
    <location>
        <begin position="1"/>
        <end position="54"/>
    </location>
</feature>
<gene>
    <name evidence="2" type="ORF">SNAT2548_LOCUS14579</name>
</gene>
<feature type="region of interest" description="Disordered" evidence="1">
    <location>
        <begin position="67"/>
        <end position="422"/>
    </location>
</feature>
<feature type="compositionally biased region" description="Low complexity" evidence="1">
    <location>
        <begin position="214"/>
        <end position="227"/>
    </location>
</feature>
<dbReference type="AlphaFoldDB" id="A0A812MN99"/>
<name>A0A812MN99_9DINO</name>
<feature type="compositionally biased region" description="Polar residues" evidence="1">
    <location>
        <begin position="1"/>
        <end position="19"/>
    </location>
</feature>
<comment type="caution">
    <text evidence="2">The sequence shown here is derived from an EMBL/GenBank/DDBJ whole genome shotgun (WGS) entry which is preliminary data.</text>
</comment>
<evidence type="ECO:0000313" key="2">
    <source>
        <dbReference type="EMBL" id="CAE7274791.1"/>
    </source>
</evidence>
<sequence>MGTMQTERGCQTLLTSRSEPSLRHRGHPKLPPIGGVQKSSSGRPPLYARDARTKDKVLPKLLAKLVGHLAEEAPVQSRSRPSSTERRGCPGSSPRRPTRAERRATTVIISSGQGAAKLALTTVCLEKPPPPQSPEKPHPSSAPARVVSMERLIALAQPKRRKTKHEEELAAETGPQMLGRPAPKAAPRSGKEERPASRSNRPGPAGAPTPVPKPQAATVQQAQAPAGGQPGKESRKGASHPSAPNVRAQANHKDRASPAPGPGKATQAPAPKPKASSGARNGSREKATAPHSASPPTGSADPPSAPSARSAPSADIKPAEPQQPTPSSNLPAEPQQETPSPKLPESPARVGLGTSIQSSNSETDDRPASPFQAEGEDELEASYTHEFEFDEEERSSADGPDVEADAASDVMSANQEENSPDP</sequence>
<evidence type="ECO:0000256" key="1">
    <source>
        <dbReference type="SAM" id="MobiDB-lite"/>
    </source>
</evidence>
<organism evidence="2 3">
    <name type="scientific">Symbiodinium natans</name>
    <dbReference type="NCBI Taxonomy" id="878477"/>
    <lineage>
        <taxon>Eukaryota</taxon>
        <taxon>Sar</taxon>
        <taxon>Alveolata</taxon>
        <taxon>Dinophyceae</taxon>
        <taxon>Suessiales</taxon>
        <taxon>Symbiodiniaceae</taxon>
        <taxon>Symbiodinium</taxon>
    </lineage>
</organism>
<dbReference type="EMBL" id="CAJNDS010001724">
    <property type="protein sequence ID" value="CAE7274791.1"/>
    <property type="molecule type" value="Genomic_DNA"/>
</dbReference>
<evidence type="ECO:0000313" key="3">
    <source>
        <dbReference type="Proteomes" id="UP000604046"/>
    </source>
</evidence>
<proteinExistence type="predicted"/>
<feature type="compositionally biased region" description="Polar residues" evidence="1">
    <location>
        <begin position="325"/>
        <end position="339"/>
    </location>
</feature>
<feature type="compositionally biased region" description="Polar residues" evidence="1">
    <location>
        <begin position="411"/>
        <end position="422"/>
    </location>
</feature>
<keyword evidence="3" id="KW-1185">Reference proteome</keyword>
<accession>A0A812MN99</accession>